<evidence type="ECO:0008006" key="3">
    <source>
        <dbReference type="Google" id="ProtNLM"/>
    </source>
</evidence>
<dbReference type="EMBL" id="JAUSRD010000027">
    <property type="protein sequence ID" value="MDP9897411.1"/>
    <property type="molecule type" value="Genomic_DNA"/>
</dbReference>
<protein>
    <recommendedName>
        <fullName evidence="3">UrcA family protein</fullName>
    </recommendedName>
</protein>
<gene>
    <name evidence="1" type="ORF">J2W31_006555</name>
</gene>
<evidence type="ECO:0000313" key="2">
    <source>
        <dbReference type="Proteomes" id="UP001242045"/>
    </source>
</evidence>
<accession>A0AAW8D7S2</accession>
<dbReference type="RefSeq" id="WP_307687345.1">
    <property type="nucleotide sequence ID" value="NZ_JAUSRD010000027.1"/>
</dbReference>
<proteinExistence type="predicted"/>
<name>A0AAW8D7S2_9BURK</name>
<sequence>MGLAALQMQPAAAQIPVTGDAALIQQTVADAEAAFYKDREHCANMAAVVEYQDPRETARFESDIAAAVGSIRRQDPTVSYNLALLTIKAACDEKLWADAGVAGNGSSNLDKLKR</sequence>
<reference evidence="1" key="1">
    <citation type="submission" date="2023-07" db="EMBL/GenBank/DDBJ databases">
        <title>Sorghum-associated microbial communities from plants grown in Nebraska, USA.</title>
        <authorList>
            <person name="Schachtman D."/>
        </authorList>
    </citation>
    <scope>NUCLEOTIDE SEQUENCE</scope>
    <source>
        <strain evidence="1">DS3754</strain>
    </source>
</reference>
<evidence type="ECO:0000313" key="1">
    <source>
        <dbReference type="EMBL" id="MDP9897411.1"/>
    </source>
</evidence>
<dbReference type="AlphaFoldDB" id="A0AAW8D7S2"/>
<comment type="caution">
    <text evidence="1">The sequence shown here is derived from an EMBL/GenBank/DDBJ whole genome shotgun (WGS) entry which is preliminary data.</text>
</comment>
<organism evidence="1 2">
    <name type="scientific">Variovorax boronicumulans</name>
    <dbReference type="NCBI Taxonomy" id="436515"/>
    <lineage>
        <taxon>Bacteria</taxon>
        <taxon>Pseudomonadati</taxon>
        <taxon>Pseudomonadota</taxon>
        <taxon>Betaproteobacteria</taxon>
        <taxon>Burkholderiales</taxon>
        <taxon>Comamonadaceae</taxon>
        <taxon>Variovorax</taxon>
    </lineage>
</organism>
<dbReference type="Proteomes" id="UP001242045">
    <property type="component" value="Unassembled WGS sequence"/>
</dbReference>